<proteinExistence type="predicted"/>
<dbReference type="EMBL" id="KV722342">
    <property type="protein sequence ID" value="OCH94618.1"/>
    <property type="molecule type" value="Genomic_DNA"/>
</dbReference>
<dbReference type="AlphaFoldDB" id="A0A8E2DRV4"/>
<keyword evidence="2" id="KW-1185">Reference proteome</keyword>
<name>A0A8E2DRV4_9APHY</name>
<dbReference type="OrthoDB" id="3266532at2759"/>
<protein>
    <submittedName>
        <fullName evidence="1">Uncharacterized protein</fullName>
    </submittedName>
</protein>
<evidence type="ECO:0000313" key="1">
    <source>
        <dbReference type="EMBL" id="OCH94618.1"/>
    </source>
</evidence>
<evidence type="ECO:0000313" key="2">
    <source>
        <dbReference type="Proteomes" id="UP000250043"/>
    </source>
</evidence>
<reference evidence="1 2" key="1">
    <citation type="submission" date="2016-07" db="EMBL/GenBank/DDBJ databases">
        <title>Draft genome of the white-rot fungus Obba rivulosa 3A-2.</title>
        <authorList>
            <consortium name="DOE Joint Genome Institute"/>
            <person name="Miettinen O."/>
            <person name="Riley R."/>
            <person name="Acob R."/>
            <person name="Barry K."/>
            <person name="Cullen D."/>
            <person name="De Vries R."/>
            <person name="Hainaut M."/>
            <person name="Hatakka A."/>
            <person name="Henrissat B."/>
            <person name="Hilden K."/>
            <person name="Kuo R."/>
            <person name="Labutti K."/>
            <person name="Lipzen A."/>
            <person name="Makela M.R."/>
            <person name="Sandor L."/>
            <person name="Spatafora J.W."/>
            <person name="Grigoriev I.V."/>
            <person name="Hibbett D.S."/>
        </authorList>
    </citation>
    <scope>NUCLEOTIDE SEQUENCE [LARGE SCALE GENOMIC DNA]</scope>
    <source>
        <strain evidence="1 2">3A-2</strain>
    </source>
</reference>
<sequence>MFGEYRDDPDHMDYIHQILTWFVLAKDDVGVTSARSLNIVGIPTNVTVDFIDRLRSVLVVEEHIDLDTRMRPCHASFPQFLADPARCQDPDFVVEPQSGHDLVAHSLLELMARANISALPKAPDGQLPWMWRYGNTRWPHHLIRARYTDQLGQLLRAFAETHLMHWLRGEQPWELNYLQREKVGWLAEVRGWYLEHRGSDKELVVILSKIIDERCLELRINASELSKISELENLVHAL</sequence>
<gene>
    <name evidence="1" type="ORF">OBBRIDRAFT_789095</name>
</gene>
<dbReference type="Proteomes" id="UP000250043">
    <property type="component" value="Unassembled WGS sequence"/>
</dbReference>
<organism evidence="1 2">
    <name type="scientific">Obba rivulosa</name>
    <dbReference type="NCBI Taxonomy" id="1052685"/>
    <lineage>
        <taxon>Eukaryota</taxon>
        <taxon>Fungi</taxon>
        <taxon>Dikarya</taxon>
        <taxon>Basidiomycota</taxon>
        <taxon>Agaricomycotina</taxon>
        <taxon>Agaricomycetes</taxon>
        <taxon>Polyporales</taxon>
        <taxon>Gelatoporiaceae</taxon>
        <taxon>Obba</taxon>
    </lineage>
</organism>
<accession>A0A8E2DRV4</accession>